<organism evidence="9 10">
    <name type="scientific">Auxenochlorella protothecoides</name>
    <name type="common">Green microalga</name>
    <name type="synonym">Chlorella protothecoides</name>
    <dbReference type="NCBI Taxonomy" id="3075"/>
    <lineage>
        <taxon>Eukaryota</taxon>
        <taxon>Viridiplantae</taxon>
        <taxon>Chlorophyta</taxon>
        <taxon>core chlorophytes</taxon>
        <taxon>Trebouxiophyceae</taxon>
        <taxon>Chlorellales</taxon>
        <taxon>Chlorellaceae</taxon>
        <taxon>Auxenochlorella</taxon>
    </lineage>
</organism>
<dbReference type="RefSeq" id="XP_011401551.1">
    <property type="nucleotide sequence ID" value="XM_011403249.1"/>
</dbReference>
<dbReference type="GO" id="GO:0015144">
    <property type="term" value="F:carbohydrate transmembrane transporter activity"/>
    <property type="evidence" value="ECO:0007669"/>
    <property type="project" value="InterPro"/>
</dbReference>
<dbReference type="EMBL" id="APJO01001186">
    <property type="protein sequence ID" value="KFM22529.1"/>
    <property type="molecule type" value="Genomic_DNA"/>
</dbReference>
<dbReference type="InterPro" id="IPR045262">
    <property type="entry name" value="STP/PLT_plant"/>
</dbReference>
<evidence type="ECO:0000256" key="4">
    <source>
        <dbReference type="ARBA" id="ARBA00022692"/>
    </source>
</evidence>
<evidence type="ECO:0000256" key="2">
    <source>
        <dbReference type="ARBA" id="ARBA00010992"/>
    </source>
</evidence>
<dbReference type="PROSITE" id="PS50850">
    <property type="entry name" value="MFS"/>
    <property type="match status" value="1"/>
</dbReference>
<evidence type="ECO:0000256" key="1">
    <source>
        <dbReference type="ARBA" id="ARBA00004141"/>
    </source>
</evidence>
<keyword evidence="3" id="KW-0813">Transport</keyword>
<comment type="caution">
    <text evidence="9">The sequence shown here is derived from an EMBL/GenBank/DDBJ whole genome shotgun (WGS) entry which is preliminary data.</text>
</comment>
<feature type="transmembrane region" description="Helical" evidence="7">
    <location>
        <begin position="39"/>
        <end position="58"/>
    </location>
</feature>
<evidence type="ECO:0000256" key="7">
    <source>
        <dbReference type="SAM" id="Phobius"/>
    </source>
</evidence>
<dbReference type="STRING" id="3075.A0A087S9X5"/>
<keyword evidence="10" id="KW-1185">Reference proteome</keyword>
<dbReference type="OrthoDB" id="5296287at2759"/>
<feature type="transmembrane region" description="Helical" evidence="7">
    <location>
        <begin position="7"/>
        <end position="27"/>
    </location>
</feature>
<keyword evidence="6 7" id="KW-0472">Membrane</keyword>
<dbReference type="Gene3D" id="1.20.1250.20">
    <property type="entry name" value="MFS general substrate transporter like domains"/>
    <property type="match status" value="1"/>
</dbReference>
<name>A0A087S9X5_AUXPR</name>
<dbReference type="Proteomes" id="UP000028924">
    <property type="component" value="Unassembled WGS sequence"/>
</dbReference>
<dbReference type="Pfam" id="PF00083">
    <property type="entry name" value="Sugar_tr"/>
    <property type="match status" value="1"/>
</dbReference>
<sequence length="136" mass="14949">PAKYRGGLNILFQFAVTFGILIAGLVNYGTQNFASGWRVSLALAAAFALVLGVGSIVLPESPNSLVERGQVEKGRAVLQRLRGVEDVEAELEDMIEATEEASRVSLRQSYSFMFHRANSPQLIIDIIIQFFQQFTG</sequence>
<dbReference type="PANTHER" id="PTHR23500:SF357">
    <property type="entry name" value="IP12678P"/>
    <property type="match status" value="1"/>
</dbReference>
<dbReference type="InterPro" id="IPR005828">
    <property type="entry name" value="MFS_sugar_transport-like"/>
</dbReference>
<keyword evidence="4 7" id="KW-0812">Transmembrane</keyword>
<evidence type="ECO:0000313" key="9">
    <source>
        <dbReference type="EMBL" id="KFM22529.1"/>
    </source>
</evidence>
<dbReference type="GeneID" id="23611570"/>
<dbReference type="PANTHER" id="PTHR23500">
    <property type="entry name" value="SOLUTE CARRIER FAMILY 2, FACILITATED GLUCOSE TRANSPORTER"/>
    <property type="match status" value="1"/>
</dbReference>
<feature type="non-terminal residue" evidence="9">
    <location>
        <position position="136"/>
    </location>
</feature>
<keyword evidence="5 7" id="KW-1133">Transmembrane helix</keyword>
<gene>
    <name evidence="9" type="ORF">F751_0179</name>
</gene>
<dbReference type="eggNOG" id="KOG0254">
    <property type="taxonomic scope" value="Eukaryota"/>
</dbReference>
<dbReference type="InterPro" id="IPR020846">
    <property type="entry name" value="MFS_dom"/>
</dbReference>
<protein>
    <submittedName>
        <fullName evidence="9">H(+)/hexose cotransporter 3</fullName>
    </submittedName>
</protein>
<feature type="non-terminal residue" evidence="9">
    <location>
        <position position="1"/>
    </location>
</feature>
<proteinExistence type="inferred from homology"/>
<evidence type="ECO:0000259" key="8">
    <source>
        <dbReference type="PROSITE" id="PS50850"/>
    </source>
</evidence>
<dbReference type="AlphaFoldDB" id="A0A087S9X5"/>
<evidence type="ECO:0000313" key="10">
    <source>
        <dbReference type="Proteomes" id="UP000028924"/>
    </source>
</evidence>
<dbReference type="InterPro" id="IPR036259">
    <property type="entry name" value="MFS_trans_sf"/>
</dbReference>
<dbReference type="KEGG" id="apro:F751_0179"/>
<comment type="subcellular location">
    <subcellularLocation>
        <location evidence="1">Membrane</location>
        <topology evidence="1">Multi-pass membrane protein</topology>
    </subcellularLocation>
</comment>
<evidence type="ECO:0000256" key="6">
    <source>
        <dbReference type="ARBA" id="ARBA00023136"/>
    </source>
</evidence>
<evidence type="ECO:0000256" key="3">
    <source>
        <dbReference type="ARBA" id="ARBA00022448"/>
    </source>
</evidence>
<comment type="similarity">
    <text evidence="2">Belongs to the major facilitator superfamily. Sugar transporter (TC 2.A.1.1) family.</text>
</comment>
<evidence type="ECO:0000256" key="5">
    <source>
        <dbReference type="ARBA" id="ARBA00022989"/>
    </source>
</evidence>
<feature type="domain" description="Major facilitator superfamily (MFS) profile" evidence="8">
    <location>
        <begin position="1"/>
        <end position="136"/>
    </location>
</feature>
<dbReference type="GO" id="GO:0016020">
    <property type="term" value="C:membrane"/>
    <property type="evidence" value="ECO:0007669"/>
    <property type="project" value="UniProtKB-SubCell"/>
</dbReference>
<dbReference type="SUPFAM" id="SSF103473">
    <property type="entry name" value="MFS general substrate transporter"/>
    <property type="match status" value="1"/>
</dbReference>
<accession>A0A087S9X5</accession>
<reference evidence="9 10" key="1">
    <citation type="journal article" date="2014" name="BMC Genomics">
        <title>Oil accumulation mechanisms of the oleaginous microalga Chlorella protothecoides revealed through its genome, transcriptomes, and proteomes.</title>
        <authorList>
            <person name="Gao C."/>
            <person name="Wang Y."/>
            <person name="Shen Y."/>
            <person name="Yan D."/>
            <person name="He X."/>
            <person name="Dai J."/>
            <person name="Wu Q."/>
        </authorList>
    </citation>
    <scope>NUCLEOTIDE SEQUENCE [LARGE SCALE GENOMIC DNA]</scope>
    <source>
        <strain evidence="9 10">0710</strain>
    </source>
</reference>